<reference evidence="3" key="1">
    <citation type="submission" date="2018-05" db="EMBL/GenBank/DDBJ databases">
        <authorList>
            <person name="Du Z."/>
            <person name="Wang X."/>
        </authorList>
    </citation>
    <scope>NUCLEOTIDE SEQUENCE [LARGE SCALE GENOMIC DNA]</scope>
    <source>
        <strain evidence="3">CQN31</strain>
    </source>
</reference>
<accession>A0A317FCH8</accession>
<keyword evidence="1" id="KW-1133">Transmembrane helix</keyword>
<keyword evidence="1" id="KW-0472">Membrane</keyword>
<keyword evidence="3" id="KW-1185">Reference proteome</keyword>
<evidence type="ECO:0000313" key="3">
    <source>
        <dbReference type="Proteomes" id="UP000245765"/>
    </source>
</evidence>
<dbReference type="RefSeq" id="WP_109870987.1">
    <property type="nucleotide sequence ID" value="NZ_QGNA01000003.1"/>
</dbReference>
<proteinExistence type="predicted"/>
<organism evidence="2 3">
    <name type="scientific">Falsiroseomonas bella</name>
    <dbReference type="NCBI Taxonomy" id="2184016"/>
    <lineage>
        <taxon>Bacteria</taxon>
        <taxon>Pseudomonadati</taxon>
        <taxon>Pseudomonadota</taxon>
        <taxon>Alphaproteobacteria</taxon>
        <taxon>Acetobacterales</taxon>
        <taxon>Roseomonadaceae</taxon>
        <taxon>Falsiroseomonas</taxon>
    </lineage>
</organism>
<dbReference type="Proteomes" id="UP000245765">
    <property type="component" value="Unassembled WGS sequence"/>
</dbReference>
<gene>
    <name evidence="2" type="ORF">DFH01_13420</name>
</gene>
<dbReference type="EMBL" id="QGNA01000003">
    <property type="protein sequence ID" value="PWS36193.1"/>
    <property type="molecule type" value="Genomic_DNA"/>
</dbReference>
<evidence type="ECO:0000313" key="2">
    <source>
        <dbReference type="EMBL" id="PWS36193.1"/>
    </source>
</evidence>
<name>A0A317FCH8_9PROT</name>
<comment type="caution">
    <text evidence="2">The sequence shown here is derived from an EMBL/GenBank/DDBJ whole genome shotgun (WGS) entry which is preliminary data.</text>
</comment>
<sequence length="85" mass="9093">MLRLPHGDPTLHWLLGARGLLVFVGEPLRSIGFLGGWPQALLLAAILVVGLLGLKSPTRLTWPILLLGPLVLLALALTDIDSPPF</sequence>
<evidence type="ECO:0000256" key="1">
    <source>
        <dbReference type="SAM" id="Phobius"/>
    </source>
</evidence>
<feature type="transmembrane region" description="Helical" evidence="1">
    <location>
        <begin position="60"/>
        <end position="78"/>
    </location>
</feature>
<feature type="transmembrane region" description="Helical" evidence="1">
    <location>
        <begin position="31"/>
        <end position="53"/>
    </location>
</feature>
<dbReference type="AlphaFoldDB" id="A0A317FCH8"/>
<keyword evidence="1" id="KW-0812">Transmembrane</keyword>
<protein>
    <submittedName>
        <fullName evidence="2">Uncharacterized protein</fullName>
    </submittedName>
</protein>